<dbReference type="InterPro" id="IPR033121">
    <property type="entry name" value="PEPTIDASE_A1"/>
</dbReference>
<feature type="domain" description="Peptidase A1" evidence="2">
    <location>
        <begin position="163"/>
        <end position="473"/>
    </location>
</feature>
<comment type="caution">
    <text evidence="3">The sequence shown here is derived from an EMBL/GenBank/DDBJ whole genome shotgun (WGS) entry which is preliminary data.</text>
</comment>
<evidence type="ECO:0000256" key="1">
    <source>
        <dbReference type="ARBA" id="ARBA00007447"/>
    </source>
</evidence>
<proteinExistence type="inferred from homology"/>
<comment type="similarity">
    <text evidence="1">Belongs to the peptidase A1 family.</text>
</comment>
<evidence type="ECO:0000259" key="2">
    <source>
        <dbReference type="PROSITE" id="PS51767"/>
    </source>
</evidence>
<accession>A0ABR4CKS2</accession>
<dbReference type="Pfam" id="PF00026">
    <property type="entry name" value="Asp"/>
    <property type="match status" value="1"/>
</dbReference>
<dbReference type="InterPro" id="IPR001461">
    <property type="entry name" value="Aspartic_peptidase_A1"/>
</dbReference>
<dbReference type="InterPro" id="IPR021109">
    <property type="entry name" value="Peptidase_aspartic_dom_sf"/>
</dbReference>
<dbReference type="EMBL" id="JAZHXI010000007">
    <property type="protein sequence ID" value="KAL2069754.1"/>
    <property type="molecule type" value="Genomic_DNA"/>
</dbReference>
<evidence type="ECO:0000313" key="4">
    <source>
        <dbReference type="Proteomes" id="UP001595075"/>
    </source>
</evidence>
<keyword evidence="4" id="KW-1185">Reference proteome</keyword>
<dbReference type="PRINTS" id="PR00792">
    <property type="entry name" value="PEPSIN"/>
</dbReference>
<dbReference type="PROSITE" id="PS51767">
    <property type="entry name" value="PEPTIDASE_A1"/>
    <property type="match status" value="1"/>
</dbReference>
<sequence length="478" mass="53443">MVAQLRQHRNRILKGRSTSLQVCLLRYSGSRIVSGVAYWPVAMMVHWQSIIWSFVSVLFSILDTISAVEGRVSTGPKMRKFISGTQRHDTSFSLTQIRNPKWKPRDTTTTAVYAAGFLKHKVHMPKDLRVAWEILKSQDDRRANSSLHPRVGGQLVRYSDGQYVFPVTIGTPKQTLNLIFDTASGDFWVWSWLMPVDMLRNRKYYNGSASSEGTPWDGQSWGATYAVGSNYGIVWQDIVWIDAIGVAGNPIECSQGVSNWFSSLPGVDGVLGLSYAYNDSERPEPQQTWITYVLPLLAAPVFTVSLVHDGVGIIDFGFIDQKKYIGSIVYTPVTIIPGGGAFWAFNWTGFSIGSDKFNRTNIQVMTDTGGNISMFPESIANRYYKLVVGSYKQTDGAWIFPCKAALPNFVFGVGNSRISVQGKNFILTNLPDGINCIGGIQSREEDTYVFLSIPFMQSIFVVHDYGNMRMGFANRTWV</sequence>
<evidence type="ECO:0000313" key="3">
    <source>
        <dbReference type="EMBL" id="KAL2069754.1"/>
    </source>
</evidence>
<organism evidence="3 4">
    <name type="scientific">Oculimacula yallundae</name>
    <dbReference type="NCBI Taxonomy" id="86028"/>
    <lineage>
        <taxon>Eukaryota</taxon>
        <taxon>Fungi</taxon>
        <taxon>Dikarya</taxon>
        <taxon>Ascomycota</taxon>
        <taxon>Pezizomycotina</taxon>
        <taxon>Leotiomycetes</taxon>
        <taxon>Helotiales</taxon>
        <taxon>Ploettnerulaceae</taxon>
        <taxon>Oculimacula</taxon>
    </lineage>
</organism>
<dbReference type="Gene3D" id="2.40.70.10">
    <property type="entry name" value="Acid Proteases"/>
    <property type="match status" value="2"/>
</dbReference>
<dbReference type="Proteomes" id="UP001595075">
    <property type="component" value="Unassembled WGS sequence"/>
</dbReference>
<dbReference type="PANTHER" id="PTHR47966:SF1">
    <property type="entry name" value="ASPARTYL PROTEINASE"/>
    <property type="match status" value="1"/>
</dbReference>
<protein>
    <recommendedName>
        <fullName evidence="2">Peptidase A1 domain-containing protein</fullName>
    </recommendedName>
</protein>
<dbReference type="SUPFAM" id="SSF50630">
    <property type="entry name" value="Acid proteases"/>
    <property type="match status" value="1"/>
</dbReference>
<name>A0ABR4CKS2_9HELO</name>
<gene>
    <name evidence="3" type="ORF">VTL71DRAFT_14433</name>
</gene>
<reference evidence="3 4" key="1">
    <citation type="journal article" date="2024" name="Commun. Biol.">
        <title>Comparative genomic analysis of thermophilic fungi reveals convergent evolutionary adaptations and gene losses.</title>
        <authorList>
            <person name="Steindorff A.S."/>
            <person name="Aguilar-Pontes M.V."/>
            <person name="Robinson A.J."/>
            <person name="Andreopoulos B."/>
            <person name="LaButti K."/>
            <person name="Kuo A."/>
            <person name="Mondo S."/>
            <person name="Riley R."/>
            <person name="Otillar R."/>
            <person name="Haridas S."/>
            <person name="Lipzen A."/>
            <person name="Grimwood J."/>
            <person name="Schmutz J."/>
            <person name="Clum A."/>
            <person name="Reid I.D."/>
            <person name="Moisan M.C."/>
            <person name="Butler G."/>
            <person name="Nguyen T.T.M."/>
            <person name="Dewar K."/>
            <person name="Conant G."/>
            <person name="Drula E."/>
            <person name="Henrissat B."/>
            <person name="Hansel C."/>
            <person name="Singer S."/>
            <person name="Hutchinson M.I."/>
            <person name="de Vries R.P."/>
            <person name="Natvig D.O."/>
            <person name="Powell A.J."/>
            <person name="Tsang A."/>
            <person name="Grigoriev I.V."/>
        </authorList>
    </citation>
    <scope>NUCLEOTIDE SEQUENCE [LARGE SCALE GENOMIC DNA]</scope>
    <source>
        <strain evidence="3 4">CBS 494.80</strain>
    </source>
</reference>
<dbReference type="PANTHER" id="PTHR47966">
    <property type="entry name" value="BETA-SITE APP-CLEAVING ENZYME, ISOFORM A-RELATED"/>
    <property type="match status" value="1"/>
</dbReference>